<dbReference type="GO" id="GO:0006260">
    <property type="term" value="P:DNA replication"/>
    <property type="evidence" value="ECO:0007669"/>
    <property type="project" value="InterPro"/>
</dbReference>
<keyword evidence="2" id="KW-1185">Reference proteome</keyword>
<dbReference type="EMBL" id="BMZH01000005">
    <property type="protein sequence ID" value="GHA93094.1"/>
    <property type="molecule type" value="Genomic_DNA"/>
</dbReference>
<dbReference type="GO" id="GO:0003887">
    <property type="term" value="F:DNA-directed DNA polymerase activity"/>
    <property type="evidence" value="ECO:0007669"/>
    <property type="project" value="InterPro"/>
</dbReference>
<accession>A0A8J3CQ57</accession>
<evidence type="ECO:0000313" key="1">
    <source>
        <dbReference type="EMBL" id="GHA93094.1"/>
    </source>
</evidence>
<name>A0A8J3CQ57_9PROT</name>
<dbReference type="PANTHER" id="PTHR38767">
    <property type="entry name" value="DNA POLYMERASE III SUBUNIT CHI"/>
    <property type="match status" value="1"/>
</dbReference>
<sequence>MSDQPEYWFYHLEASTLKGVLPDLLSKTLSKGWRALVRLPNGSDLADWDDYLWTYQDHSFLPHGREDQGRADQQPILLANTTETAEGFDAVFLIDGADVTLGDGVSRVMVMIDGRSQEAVQRERGRWKALKERGAAMSYWQQTSNGGWEKKA</sequence>
<dbReference type="Gene3D" id="3.40.50.10110">
    <property type="entry name" value="DNA polymerase III subunit chi"/>
    <property type="match status" value="1"/>
</dbReference>
<dbReference type="Proteomes" id="UP000634004">
    <property type="component" value="Unassembled WGS sequence"/>
</dbReference>
<comment type="caution">
    <text evidence="1">The sequence shown here is derived from an EMBL/GenBank/DDBJ whole genome shotgun (WGS) entry which is preliminary data.</text>
</comment>
<proteinExistence type="predicted"/>
<organism evidence="1 2">
    <name type="scientific">Algimonas arctica</name>
    <dbReference type="NCBI Taxonomy" id="1479486"/>
    <lineage>
        <taxon>Bacteria</taxon>
        <taxon>Pseudomonadati</taxon>
        <taxon>Pseudomonadota</taxon>
        <taxon>Alphaproteobacteria</taxon>
        <taxon>Maricaulales</taxon>
        <taxon>Robiginitomaculaceae</taxon>
        <taxon>Algimonas</taxon>
    </lineage>
</organism>
<reference evidence="1" key="1">
    <citation type="journal article" date="2014" name="Int. J. Syst. Evol. Microbiol.">
        <title>Complete genome sequence of Corynebacterium casei LMG S-19264T (=DSM 44701T), isolated from a smear-ripened cheese.</title>
        <authorList>
            <consortium name="US DOE Joint Genome Institute (JGI-PGF)"/>
            <person name="Walter F."/>
            <person name="Albersmeier A."/>
            <person name="Kalinowski J."/>
            <person name="Ruckert C."/>
        </authorList>
    </citation>
    <scope>NUCLEOTIDE SEQUENCE</scope>
    <source>
        <strain evidence="1">KCTC 32513</strain>
    </source>
</reference>
<dbReference type="Pfam" id="PF04364">
    <property type="entry name" value="DNA_pol3_chi"/>
    <property type="match status" value="1"/>
</dbReference>
<protein>
    <submittedName>
        <fullName evidence="1">DNA polymerase III subunit chi</fullName>
    </submittedName>
</protein>
<evidence type="ECO:0000313" key="2">
    <source>
        <dbReference type="Proteomes" id="UP000634004"/>
    </source>
</evidence>
<dbReference type="PANTHER" id="PTHR38767:SF1">
    <property type="entry name" value="DNA POLYMERASE III SUBUNIT CHI"/>
    <property type="match status" value="1"/>
</dbReference>
<gene>
    <name evidence="1" type="ORF">GCM10009069_15170</name>
</gene>
<dbReference type="InterPro" id="IPR036768">
    <property type="entry name" value="PolIII_chi_sf"/>
</dbReference>
<dbReference type="InterPro" id="IPR007459">
    <property type="entry name" value="DNA_pol3_chi"/>
</dbReference>
<dbReference type="AlphaFoldDB" id="A0A8J3CQ57"/>
<dbReference type="RefSeq" id="WP_189497071.1">
    <property type="nucleotide sequence ID" value="NZ_BMZH01000005.1"/>
</dbReference>
<dbReference type="SUPFAM" id="SSF102400">
    <property type="entry name" value="DNA polymerase III chi subunit"/>
    <property type="match status" value="1"/>
</dbReference>
<dbReference type="GO" id="GO:0032298">
    <property type="term" value="P:positive regulation of DNA-templated DNA replication initiation"/>
    <property type="evidence" value="ECO:0007669"/>
    <property type="project" value="TreeGrafter"/>
</dbReference>
<dbReference type="GO" id="GO:0003677">
    <property type="term" value="F:DNA binding"/>
    <property type="evidence" value="ECO:0007669"/>
    <property type="project" value="InterPro"/>
</dbReference>
<dbReference type="NCBIfam" id="NF004347">
    <property type="entry name" value="PRK05728.1-4"/>
    <property type="match status" value="1"/>
</dbReference>
<reference evidence="1" key="2">
    <citation type="submission" date="2020-09" db="EMBL/GenBank/DDBJ databases">
        <authorList>
            <person name="Sun Q."/>
            <person name="Kim S."/>
        </authorList>
    </citation>
    <scope>NUCLEOTIDE SEQUENCE</scope>
    <source>
        <strain evidence="1">KCTC 32513</strain>
    </source>
</reference>